<evidence type="ECO:0008006" key="4">
    <source>
        <dbReference type="Google" id="ProtNLM"/>
    </source>
</evidence>
<gene>
    <name evidence="3" type="ORF">METZ01_LOCUS125786</name>
</gene>
<evidence type="ECO:0000313" key="3">
    <source>
        <dbReference type="EMBL" id="SVA72932.1"/>
    </source>
</evidence>
<evidence type="ECO:0000256" key="1">
    <source>
        <dbReference type="ARBA" id="ARBA00022679"/>
    </source>
</evidence>
<dbReference type="InterPro" id="IPR003329">
    <property type="entry name" value="Cytidylyl_trans"/>
</dbReference>
<name>A0A381Y8H4_9ZZZZ</name>
<dbReference type="PANTHER" id="PTHR42866:SF2">
    <property type="entry name" value="3-DEOXY-MANNO-OCTULOSONATE CYTIDYLYLTRANSFERASE, MITOCHONDRIAL"/>
    <property type="match status" value="1"/>
</dbReference>
<dbReference type="GO" id="GO:0005829">
    <property type="term" value="C:cytosol"/>
    <property type="evidence" value="ECO:0007669"/>
    <property type="project" value="TreeGrafter"/>
</dbReference>
<sequence length="241" mass="27043">MKTVIVIPVRMASTRFPGKPMALIDGIPMIQHVWKQAITSKLGEVIVACAEKEVSDLIKSLGGNAVMTSPELPSGTDRIYAAIKDHPKLHQLESIINLQGDMPLINPEDIIKVNTPLIQGFDIGTLVTGINSADEKNYNITKAKINWIKKEIIGKAIDFYKTSKEDLENVYHHIGIYSFRFESLKKFINLPPSQNELYYKLEQWRALDAKMSIGVNYVANVPISVDTKDDLSHVENIIKSR</sequence>
<organism evidence="3">
    <name type="scientific">marine metagenome</name>
    <dbReference type="NCBI Taxonomy" id="408172"/>
    <lineage>
        <taxon>unclassified sequences</taxon>
        <taxon>metagenomes</taxon>
        <taxon>ecological metagenomes</taxon>
    </lineage>
</organism>
<dbReference type="SUPFAM" id="SSF53448">
    <property type="entry name" value="Nucleotide-diphospho-sugar transferases"/>
    <property type="match status" value="1"/>
</dbReference>
<dbReference type="Pfam" id="PF02348">
    <property type="entry name" value="CTP_transf_3"/>
    <property type="match status" value="1"/>
</dbReference>
<protein>
    <recommendedName>
        <fullName evidence="4">3-deoxy-manno-octulosonate cytidylyltransferase</fullName>
    </recommendedName>
</protein>
<proteinExistence type="predicted"/>
<keyword evidence="2" id="KW-0548">Nucleotidyltransferase</keyword>
<dbReference type="EMBL" id="UINC01017557">
    <property type="protein sequence ID" value="SVA72932.1"/>
    <property type="molecule type" value="Genomic_DNA"/>
</dbReference>
<keyword evidence="1" id="KW-0808">Transferase</keyword>
<dbReference type="GO" id="GO:0008690">
    <property type="term" value="F:3-deoxy-manno-octulosonate cytidylyltransferase activity"/>
    <property type="evidence" value="ECO:0007669"/>
    <property type="project" value="TreeGrafter"/>
</dbReference>
<reference evidence="3" key="1">
    <citation type="submission" date="2018-05" db="EMBL/GenBank/DDBJ databases">
        <authorList>
            <person name="Lanie J.A."/>
            <person name="Ng W.-L."/>
            <person name="Kazmierczak K.M."/>
            <person name="Andrzejewski T.M."/>
            <person name="Davidsen T.M."/>
            <person name="Wayne K.J."/>
            <person name="Tettelin H."/>
            <person name="Glass J.I."/>
            <person name="Rusch D."/>
            <person name="Podicherti R."/>
            <person name="Tsui H.-C.T."/>
            <person name="Winkler M.E."/>
        </authorList>
    </citation>
    <scope>NUCLEOTIDE SEQUENCE</scope>
</reference>
<evidence type="ECO:0000256" key="2">
    <source>
        <dbReference type="ARBA" id="ARBA00022695"/>
    </source>
</evidence>
<dbReference type="Gene3D" id="3.90.550.10">
    <property type="entry name" value="Spore Coat Polysaccharide Biosynthesis Protein SpsA, Chain A"/>
    <property type="match status" value="1"/>
</dbReference>
<dbReference type="AlphaFoldDB" id="A0A381Y8H4"/>
<dbReference type="InterPro" id="IPR029044">
    <property type="entry name" value="Nucleotide-diphossugar_trans"/>
</dbReference>
<dbReference type="PANTHER" id="PTHR42866">
    <property type="entry name" value="3-DEOXY-MANNO-OCTULOSONATE CYTIDYLYLTRANSFERASE"/>
    <property type="match status" value="1"/>
</dbReference>
<dbReference type="NCBIfam" id="NF003952">
    <property type="entry name" value="PRK05450.1-5"/>
    <property type="match status" value="1"/>
</dbReference>
<accession>A0A381Y8H4</accession>